<proteinExistence type="predicted"/>
<protein>
    <submittedName>
        <fullName evidence="1">Uncharacterized protein</fullName>
    </submittedName>
</protein>
<reference evidence="1 2" key="1">
    <citation type="submission" date="2019-10" db="EMBL/GenBank/DDBJ databases">
        <title>Genomic and transcriptomic insights into the perfect genentic adaptation of a filamentous nitrogen-fixing cyanobacterium to rice fields.</title>
        <authorList>
            <person name="Chen Z."/>
        </authorList>
    </citation>
    <scope>NUCLEOTIDE SEQUENCE [LARGE SCALE GENOMIC DNA]</scope>
    <source>
        <strain evidence="1">CCNUC1</strain>
    </source>
</reference>
<evidence type="ECO:0000313" key="2">
    <source>
        <dbReference type="Proteomes" id="UP000326678"/>
    </source>
</evidence>
<dbReference type="KEGG" id="nsh:GXM_09757"/>
<dbReference type="AlphaFoldDB" id="A0A5P8WHD3"/>
<accession>A0A5P8WHD3</accession>
<name>A0A5P8WHD3_9NOSO</name>
<gene>
    <name evidence="1" type="ORF">GXM_09757</name>
</gene>
<dbReference type="Proteomes" id="UP000326678">
    <property type="component" value="Chromosome pGXM01"/>
</dbReference>
<organism evidence="1 2">
    <name type="scientific">Nostoc sphaeroides CCNUC1</name>
    <dbReference type="NCBI Taxonomy" id="2653204"/>
    <lineage>
        <taxon>Bacteria</taxon>
        <taxon>Bacillati</taxon>
        <taxon>Cyanobacteriota</taxon>
        <taxon>Cyanophyceae</taxon>
        <taxon>Nostocales</taxon>
        <taxon>Nostocaceae</taxon>
        <taxon>Nostoc</taxon>
    </lineage>
</organism>
<sequence length="220" mass="26632">MVWLVKRLLKPYEPILILFELDTWKYRSNEFKELLVDIYEHIIVKKEVKKCAKLPEDTNEIVKLISKAIQQDERNIALLFLNVDSKPKEYLDKLKSFWDGLKTHSYVFMLWVDYEDNNDWRSVYNFPKKVNDSWDSNTLLDLDIQDTFDIEDIKFWVKSDYCYFNQNFPDLIYSETAIENIINIILDDSQTGEPEAILRAIYQQYQLDWESNRKKWQNFQ</sequence>
<keyword evidence="2" id="KW-1185">Reference proteome</keyword>
<evidence type="ECO:0000313" key="1">
    <source>
        <dbReference type="EMBL" id="QFS52263.1"/>
    </source>
</evidence>
<dbReference type="EMBL" id="CP045228">
    <property type="protein sequence ID" value="QFS52263.1"/>
    <property type="molecule type" value="Genomic_DNA"/>
</dbReference>